<dbReference type="EMBL" id="LFZO01000238">
    <property type="protein sequence ID" value="KXT10793.1"/>
    <property type="molecule type" value="Genomic_DNA"/>
</dbReference>
<dbReference type="GO" id="GO:0003735">
    <property type="term" value="F:structural constituent of ribosome"/>
    <property type="evidence" value="ECO:0007669"/>
    <property type="project" value="InterPro"/>
</dbReference>
<accession>A0A139I7W7</accession>
<comment type="subcellular location">
    <subcellularLocation>
        <location evidence="1">Mitochondrion</location>
    </subcellularLocation>
</comment>
<evidence type="ECO:0000256" key="5">
    <source>
        <dbReference type="ARBA" id="ARBA00023128"/>
    </source>
</evidence>
<evidence type="ECO:0000256" key="8">
    <source>
        <dbReference type="SAM" id="MobiDB-lite"/>
    </source>
</evidence>
<dbReference type="AlphaFoldDB" id="A0A139I7W7"/>
<dbReference type="InterPro" id="IPR040008">
    <property type="entry name" value="Ribosomal_mL46"/>
</dbReference>
<comment type="similarity">
    <text evidence="2">Belongs to the mitochondrion-specific ribosomal protein mL46 family.</text>
</comment>
<keyword evidence="3" id="KW-0809">Transit peptide</keyword>
<evidence type="ECO:0000256" key="3">
    <source>
        <dbReference type="ARBA" id="ARBA00022946"/>
    </source>
</evidence>
<evidence type="ECO:0000256" key="7">
    <source>
        <dbReference type="ARBA" id="ARBA00035190"/>
    </source>
</evidence>
<dbReference type="OrthoDB" id="414075at2759"/>
<dbReference type="GO" id="GO:0005743">
    <property type="term" value="C:mitochondrial inner membrane"/>
    <property type="evidence" value="ECO:0007669"/>
    <property type="project" value="UniProtKB-ARBA"/>
</dbReference>
<evidence type="ECO:0000313" key="10">
    <source>
        <dbReference type="EMBL" id="KXT10794.1"/>
    </source>
</evidence>
<gene>
    <name evidence="10" type="ORF">AC579_2976</name>
</gene>
<keyword evidence="4" id="KW-0689">Ribosomal protein</keyword>
<feature type="compositionally biased region" description="Low complexity" evidence="8">
    <location>
        <begin position="111"/>
        <end position="120"/>
    </location>
</feature>
<evidence type="ECO:0000256" key="4">
    <source>
        <dbReference type="ARBA" id="ARBA00022980"/>
    </source>
</evidence>
<dbReference type="InterPro" id="IPR021757">
    <property type="entry name" value="Ribosomal_mL46_N"/>
</dbReference>
<feature type="region of interest" description="Disordered" evidence="8">
    <location>
        <begin position="258"/>
        <end position="283"/>
    </location>
</feature>
<dbReference type="PANTHER" id="PTHR13124:SF12">
    <property type="entry name" value="LARGE RIBOSOMAL SUBUNIT PROTEIN ML46"/>
    <property type="match status" value="1"/>
</dbReference>
<evidence type="ECO:0000256" key="1">
    <source>
        <dbReference type="ARBA" id="ARBA00004173"/>
    </source>
</evidence>
<keyword evidence="6" id="KW-0687">Ribonucleoprotein</keyword>
<dbReference type="Proteomes" id="UP000073492">
    <property type="component" value="Unassembled WGS sequence"/>
</dbReference>
<protein>
    <recommendedName>
        <fullName evidence="7">Large ribosomal subunit protein mL46</fullName>
    </recommendedName>
</protein>
<dbReference type="EMBL" id="LFZO01000238">
    <property type="protein sequence ID" value="KXT10794.1"/>
    <property type="molecule type" value="Genomic_DNA"/>
</dbReference>
<dbReference type="PANTHER" id="PTHR13124">
    <property type="entry name" value="39S RIBOSOMAL PROTEIN L46, MITOCHONDRIAL PRECURSOR-RELATED"/>
    <property type="match status" value="1"/>
</dbReference>
<dbReference type="STRING" id="113226.A0A139I7W7"/>
<reference evidence="10 11" key="1">
    <citation type="submission" date="2015-07" db="EMBL/GenBank/DDBJ databases">
        <title>Comparative genomics of the Sigatoka disease complex on banana suggests a link between parallel evolutionary changes in Pseudocercospora fijiensis and Pseudocercospora eumusae and increased virulence on the banana host.</title>
        <authorList>
            <person name="Chang T.-C."/>
            <person name="Salvucci A."/>
            <person name="Crous P.W."/>
            <person name="Stergiopoulos I."/>
        </authorList>
    </citation>
    <scope>NUCLEOTIDE SEQUENCE [LARGE SCALE GENOMIC DNA]</scope>
    <source>
        <strain evidence="10 11">CBS 116634</strain>
    </source>
</reference>
<feature type="domain" description="Large ribosomal subunit protein mL46 N-terminal" evidence="9">
    <location>
        <begin position="147"/>
        <end position="301"/>
    </location>
</feature>
<feature type="region of interest" description="Disordered" evidence="8">
    <location>
        <begin position="111"/>
        <end position="143"/>
    </location>
</feature>
<sequence>MMIRNCALENEKVASVSSENSEVDIAKAKVALCRLEKTAETFALEMGHGRSRCTRTSWEALCFHFIVYISMSSGPRSARRIAFQNVFSRDTVCSSCLNQIRRDGIASRRNASAAAVAEAEQPTQSPSKSAPTNPPVTQNGPRKAFRVSCSPVLSRPPLITRELTSFEKAFYLYQKRLNERLALPFTRYFYYKKGTPQQVEFKRKAKARMAMARDVGVYNAYGEDGWDDEVRVGSRLGEPEDIVDKLIRDAEGKDIVDAEPQGDAETGGEAVGGDAKAGEGVRKPVGDIVIERPSPRVTEADMTNDTKSLNRRLDRSLYLLVKDEEGRWRFPQDRIYGRENMNQAAERILLQTAGFNMNTWVVGNHPVGHLVQQFRESQVTKILPHKLVATASKEFEQDEHGDKVFFMKARIMAGQADLASNELGVTDFAWLTKEEISKKVHRAYFKAICNMLPQR</sequence>
<dbReference type="Pfam" id="PF11788">
    <property type="entry name" value="MRP-L46"/>
    <property type="match status" value="1"/>
</dbReference>
<comment type="caution">
    <text evidence="10">The sequence shown here is derived from an EMBL/GenBank/DDBJ whole genome shotgun (WGS) entry which is preliminary data.</text>
</comment>
<dbReference type="CDD" id="cd04661">
    <property type="entry name" value="NUDIX_MRP_L46"/>
    <property type="match status" value="1"/>
</dbReference>
<evidence type="ECO:0000256" key="2">
    <source>
        <dbReference type="ARBA" id="ARBA00009070"/>
    </source>
</evidence>
<keyword evidence="11" id="KW-1185">Reference proteome</keyword>
<dbReference type="EMBL" id="LFZO01000238">
    <property type="protein sequence ID" value="KXT10792.1"/>
    <property type="molecule type" value="Genomic_DNA"/>
</dbReference>
<feature type="compositionally biased region" description="Polar residues" evidence="8">
    <location>
        <begin position="121"/>
        <end position="140"/>
    </location>
</feature>
<name>A0A139I7W7_9PEZI</name>
<dbReference type="FunFam" id="3.90.79.10:FF:000018">
    <property type="entry name" value="39S ribosomal protein L46, mitochondrial"/>
    <property type="match status" value="1"/>
</dbReference>
<keyword evidence="5" id="KW-0496">Mitochondrion</keyword>
<organism evidence="10 11">
    <name type="scientific">Pseudocercospora musae</name>
    <dbReference type="NCBI Taxonomy" id="113226"/>
    <lineage>
        <taxon>Eukaryota</taxon>
        <taxon>Fungi</taxon>
        <taxon>Dikarya</taxon>
        <taxon>Ascomycota</taxon>
        <taxon>Pezizomycotina</taxon>
        <taxon>Dothideomycetes</taxon>
        <taxon>Dothideomycetidae</taxon>
        <taxon>Mycosphaerellales</taxon>
        <taxon>Mycosphaerellaceae</taxon>
        <taxon>Pseudocercospora</taxon>
    </lineage>
</organism>
<evidence type="ECO:0000313" key="11">
    <source>
        <dbReference type="Proteomes" id="UP000073492"/>
    </source>
</evidence>
<dbReference type="InterPro" id="IPR033650">
    <property type="entry name" value="Ribosomal_mL46_NUDIX"/>
</dbReference>
<proteinExistence type="inferred from homology"/>
<evidence type="ECO:0000259" key="9">
    <source>
        <dbReference type="Pfam" id="PF11788"/>
    </source>
</evidence>
<dbReference type="GO" id="GO:0005762">
    <property type="term" value="C:mitochondrial large ribosomal subunit"/>
    <property type="evidence" value="ECO:0007669"/>
    <property type="project" value="TreeGrafter"/>
</dbReference>
<evidence type="ECO:0000256" key="6">
    <source>
        <dbReference type="ARBA" id="ARBA00023274"/>
    </source>
</evidence>
<dbReference type="Gene3D" id="3.90.79.10">
    <property type="entry name" value="Nucleoside Triphosphate Pyrophosphohydrolase"/>
    <property type="match status" value="1"/>
</dbReference>